<dbReference type="GO" id="GO:0006935">
    <property type="term" value="P:chemotaxis"/>
    <property type="evidence" value="ECO:0007669"/>
    <property type="project" value="UniProtKB-KW"/>
</dbReference>
<evidence type="ECO:0000256" key="1">
    <source>
        <dbReference type="ARBA" id="ARBA00022500"/>
    </source>
</evidence>
<protein>
    <submittedName>
        <fullName evidence="3">Uncharacterized protein</fullName>
    </submittedName>
</protein>
<dbReference type="Pfam" id="PF00015">
    <property type="entry name" value="MCPsignal"/>
    <property type="match status" value="1"/>
</dbReference>
<comment type="similarity">
    <text evidence="2">Belongs to the methyl-accepting chemotaxis (MCP) protein family.</text>
</comment>
<dbReference type="InterPro" id="IPR024478">
    <property type="entry name" value="HlyB_4HB_MCP"/>
</dbReference>
<name>A0A2K9NQJ0_BACTC</name>
<evidence type="ECO:0000313" key="4">
    <source>
        <dbReference type="Proteomes" id="UP000235584"/>
    </source>
</evidence>
<keyword evidence="1" id="KW-0145">Chemotaxis</keyword>
<sequence>MTIGAKLRLLMVFLVITLITTAAIAFWTSNRFVTQVNDLVDVQLPGVSNMILADMMHDGIRANVYRAILVAKTGSDEEKKETREEAKEFAENIKNYINNLEKLNIHPTTRAAIAPALPRIEEYVKSAGEIVDIALSGDEEKARANLSTFNDKFEALEKELGTLGDLVRADSAQSAAGAAAINSQSMYLNIVSLVIGIILLIFFAAVVRDQQGQLKNIIDNLIKESNRISSTADNLTQAAQNLSASTEQQSSAFQESAAALEEITATVSTTESNSRQLDSNARVSFESASNGKETIEKMLAAMGDINNSNTAMMRQIEDGNKRIGDIIRVIGDIEEKTKVINDIVFQTKLLSFNASVEAARAGEQGKGFAVVAEEVGNLAEMSGNAAKEISDMLSNSVSTVEVIVNENRTKVESLAYDGKNKVEQGIQIANKCGSALEEIVFQASNINTLISEITTAVKEQSKGISEVSKAMGLLDQSSSQNSVISKENLESSKELQDQVQKLESVIKSLSGMMTSKTAHS</sequence>
<reference evidence="3 4" key="1">
    <citation type="submission" date="2018-01" db="EMBL/GenBank/DDBJ databases">
        <title>Complete genome sequence of Bacteriovorax stolpii DSM12778.</title>
        <authorList>
            <person name="Tang B."/>
            <person name="Chang J."/>
        </authorList>
    </citation>
    <scope>NUCLEOTIDE SEQUENCE [LARGE SCALE GENOMIC DNA]</scope>
    <source>
        <strain evidence="3 4">DSM 12778</strain>
    </source>
</reference>
<dbReference type="Pfam" id="PF12729">
    <property type="entry name" value="4HB_MCP_1"/>
    <property type="match status" value="1"/>
</dbReference>
<keyword evidence="4" id="KW-1185">Reference proteome</keyword>
<dbReference type="InterPro" id="IPR004089">
    <property type="entry name" value="MCPsignal_dom"/>
</dbReference>
<dbReference type="KEGG" id="bsto:C0V70_06680"/>
<proteinExistence type="inferred from homology"/>
<dbReference type="PRINTS" id="PR00260">
    <property type="entry name" value="CHEMTRNSDUCR"/>
</dbReference>
<dbReference type="InterPro" id="IPR051310">
    <property type="entry name" value="MCP_chemotaxis"/>
</dbReference>
<evidence type="ECO:0000313" key="3">
    <source>
        <dbReference type="EMBL" id="AUN97800.1"/>
    </source>
</evidence>
<accession>A0A2K9NQJ0</accession>
<dbReference type="GO" id="GO:0005886">
    <property type="term" value="C:plasma membrane"/>
    <property type="evidence" value="ECO:0007669"/>
    <property type="project" value="TreeGrafter"/>
</dbReference>
<dbReference type="EMBL" id="CP025704">
    <property type="protein sequence ID" value="AUN97800.1"/>
    <property type="molecule type" value="Genomic_DNA"/>
</dbReference>
<dbReference type="PROSITE" id="PS50111">
    <property type="entry name" value="CHEMOTAXIS_TRANSDUC_2"/>
    <property type="match status" value="1"/>
</dbReference>
<dbReference type="SMART" id="SM00283">
    <property type="entry name" value="MA"/>
    <property type="match status" value="1"/>
</dbReference>
<dbReference type="GO" id="GO:0007165">
    <property type="term" value="P:signal transduction"/>
    <property type="evidence" value="ECO:0007669"/>
    <property type="project" value="InterPro"/>
</dbReference>
<dbReference type="PANTHER" id="PTHR43531">
    <property type="entry name" value="PROTEIN ICFG"/>
    <property type="match status" value="1"/>
</dbReference>
<gene>
    <name evidence="3" type="ORF">C0V70_06680</name>
</gene>
<evidence type="ECO:0000256" key="2">
    <source>
        <dbReference type="ARBA" id="ARBA00029447"/>
    </source>
</evidence>
<dbReference type="SUPFAM" id="SSF58104">
    <property type="entry name" value="Methyl-accepting chemotaxis protein (MCP) signaling domain"/>
    <property type="match status" value="1"/>
</dbReference>
<dbReference type="Gene3D" id="1.10.287.950">
    <property type="entry name" value="Methyl-accepting chemotaxis protein"/>
    <property type="match status" value="1"/>
</dbReference>
<dbReference type="PANTHER" id="PTHR43531:SF11">
    <property type="entry name" value="METHYL-ACCEPTING CHEMOTAXIS PROTEIN 3"/>
    <property type="match status" value="1"/>
</dbReference>
<dbReference type="InterPro" id="IPR004090">
    <property type="entry name" value="Chemotax_Me-accpt_rcpt"/>
</dbReference>
<dbReference type="RefSeq" id="WP_102243093.1">
    <property type="nucleotide sequence ID" value="NZ_CP025704.1"/>
</dbReference>
<dbReference type="AlphaFoldDB" id="A0A2K9NQJ0"/>
<dbReference type="GO" id="GO:0004888">
    <property type="term" value="F:transmembrane signaling receptor activity"/>
    <property type="evidence" value="ECO:0007669"/>
    <property type="project" value="InterPro"/>
</dbReference>
<dbReference type="Proteomes" id="UP000235584">
    <property type="component" value="Chromosome"/>
</dbReference>
<organism evidence="3 4">
    <name type="scientific">Bacteriovorax stolpii</name>
    <name type="common">Bdellovibrio stolpii</name>
    <dbReference type="NCBI Taxonomy" id="960"/>
    <lineage>
        <taxon>Bacteria</taxon>
        <taxon>Pseudomonadati</taxon>
        <taxon>Bdellovibrionota</taxon>
        <taxon>Bacteriovoracia</taxon>
        <taxon>Bacteriovoracales</taxon>
        <taxon>Bacteriovoracaceae</taxon>
        <taxon>Bacteriovorax</taxon>
    </lineage>
</organism>